<dbReference type="InterPro" id="IPR004358">
    <property type="entry name" value="Sig_transdc_His_kin-like_C"/>
</dbReference>
<dbReference type="Pfam" id="PF01627">
    <property type="entry name" value="Hpt"/>
    <property type="match status" value="1"/>
</dbReference>
<evidence type="ECO:0000256" key="16">
    <source>
        <dbReference type="PROSITE-ProRule" id="PRU00169"/>
    </source>
</evidence>
<proteinExistence type="predicted"/>
<evidence type="ECO:0000256" key="17">
    <source>
        <dbReference type="SAM" id="Coils"/>
    </source>
</evidence>
<dbReference type="InterPro" id="IPR008207">
    <property type="entry name" value="Sig_transdc_His_kin_Hpt_dom"/>
</dbReference>
<keyword evidence="5" id="KW-1003">Cell membrane</keyword>
<feature type="domain" description="PAC" evidence="22">
    <location>
        <begin position="85"/>
        <end position="140"/>
    </location>
</feature>
<keyword evidence="13" id="KW-0472">Membrane</keyword>
<dbReference type="CDD" id="cd00082">
    <property type="entry name" value="HisKA"/>
    <property type="match status" value="1"/>
</dbReference>
<keyword evidence="8" id="KW-0547">Nucleotide-binding</keyword>
<feature type="modified residue" description="Phosphohistidine" evidence="15">
    <location>
        <position position="766"/>
    </location>
</feature>
<dbReference type="PANTHER" id="PTHR45339">
    <property type="entry name" value="HYBRID SIGNAL TRANSDUCTION HISTIDINE KINASE J"/>
    <property type="match status" value="1"/>
</dbReference>
<dbReference type="PROSITE" id="PS50113">
    <property type="entry name" value="PAC"/>
    <property type="match status" value="1"/>
</dbReference>
<feature type="domain" description="PAS" evidence="21">
    <location>
        <begin position="43"/>
        <end position="87"/>
    </location>
</feature>
<dbReference type="Gene3D" id="1.20.120.160">
    <property type="entry name" value="HPT domain"/>
    <property type="match status" value="1"/>
</dbReference>
<feature type="modified residue" description="4-aspartylphosphate" evidence="16">
    <location>
        <position position="468"/>
    </location>
</feature>
<dbReference type="InterPro" id="IPR011006">
    <property type="entry name" value="CheY-like_superfamily"/>
</dbReference>
<feature type="domain" description="Response regulatory" evidence="20">
    <location>
        <begin position="414"/>
        <end position="535"/>
    </location>
</feature>
<dbReference type="PRINTS" id="PR00344">
    <property type="entry name" value="BCTRLSENSOR"/>
</dbReference>
<keyword evidence="10" id="KW-0067">ATP-binding</keyword>
<feature type="domain" description="HPt" evidence="23">
    <location>
        <begin position="727"/>
        <end position="825"/>
    </location>
</feature>
<sequence>MTETDHHQMLKKLQQSEANLIRAQRLSGTGHWRSDMKTGQMEWSEETRRIYGIHPEAPITMDIFANAIHPDDQELVDEAIARGRQGRSYKIIHRVIIHGKTKWLEARGEIELDAEGHPAFAVGTVQDITEKQMIAQELEEYRAHLVEMVEQRTKELEEAKQAAEKANQAKSAFLSNMSHEIRTPMNAIVGYAHLIRRDPLTDRQMDQIDKLTIAAKNLLQIINDVLDLSKIEANKLSLDIHDFEPARMIDNVCSMINEQIEKKKLDFFVDLDHIPFRLRGDGVRLGQILLNLTSNAVKFTDSGSVRIRSRFAEEENEKVWLRFEVEDSGIGITDDQMKRLFSEFQQADDTTTRNYGGTGLGLAISQKLTDLMGGKIGASSVPGQGSLFWVEIPFEKYGMHHQADVHYRHLAGVKTLVIDDSAEAREIITSMLEDLEMVVETAETGYHGMEKLVRADGKSEPFQLMVVDLKMPGLDGIDTVLLAQSHQLIKPPQLLMITAYGHEIREQELHRAKIDHVLLKPITPSRLYDALSQLFHTTGDLKKDRTMTGQPGSFEGILRQKFRNRHILIVEDNPLIREINMQLITNAALSYKAVENGEEAVKTALSEHFDLILMDIQMPLMDGLEATQRIRQNDTLRELPIIAMTASAFESDVKKCLEAGMNDHLAKPVDPEDLYQMLLKWLPKQPEATTNREEQPKTQTSVPEKPAKSMMVADLEFQRGVKMVGGDRQMYMKLLTQFVEQGTRDVTVLRSNLDENRFTEVLQMVHAYKGSAGTLGLEALHQRAQDLEHYMRTHTDPHEWKQHTRLFMEELKKTVQTLRPLLETEDVSTTVAPQPVDSEWIEKKMEELLELIRQSSTCSLQKYNEVKPYLFTENDIDGDMLHQTHTYLEAFDFEEAQVLVERMLHSLKQHRL</sequence>
<feature type="modified residue" description="4-aspartylphosphate" evidence="16">
    <location>
        <position position="615"/>
    </location>
</feature>
<dbReference type="Gene3D" id="3.40.50.2300">
    <property type="match status" value="2"/>
</dbReference>
<evidence type="ECO:0000256" key="7">
    <source>
        <dbReference type="ARBA" id="ARBA00022692"/>
    </source>
</evidence>
<dbReference type="InterPro" id="IPR000014">
    <property type="entry name" value="PAS"/>
</dbReference>
<evidence type="ECO:0000256" key="11">
    <source>
        <dbReference type="ARBA" id="ARBA00022989"/>
    </source>
</evidence>
<dbReference type="CDD" id="cd17546">
    <property type="entry name" value="REC_hyHK_CKI1_RcsC-like"/>
    <property type="match status" value="2"/>
</dbReference>
<evidence type="ECO:0000256" key="13">
    <source>
        <dbReference type="ARBA" id="ARBA00023136"/>
    </source>
</evidence>
<evidence type="ECO:0000259" key="20">
    <source>
        <dbReference type="PROSITE" id="PS50110"/>
    </source>
</evidence>
<evidence type="ECO:0000256" key="3">
    <source>
        <dbReference type="ARBA" id="ARBA00012438"/>
    </source>
</evidence>
<evidence type="ECO:0000256" key="2">
    <source>
        <dbReference type="ARBA" id="ARBA00004651"/>
    </source>
</evidence>
<feature type="region of interest" description="Disordered" evidence="18">
    <location>
        <begin position="686"/>
        <end position="707"/>
    </location>
</feature>
<dbReference type="Pfam" id="PF08447">
    <property type="entry name" value="PAS_3"/>
    <property type="match status" value="1"/>
</dbReference>
<dbReference type="PROSITE" id="PS50109">
    <property type="entry name" value="HIS_KIN"/>
    <property type="match status" value="1"/>
</dbReference>
<feature type="coiled-coil region" evidence="17">
    <location>
        <begin position="142"/>
        <end position="176"/>
    </location>
</feature>
<dbReference type="RefSeq" id="WP_343186729.1">
    <property type="nucleotide sequence ID" value="NZ_JBCITM010000016.1"/>
</dbReference>
<dbReference type="SMART" id="SM00448">
    <property type="entry name" value="REC"/>
    <property type="match status" value="2"/>
</dbReference>
<dbReference type="InterPro" id="IPR036097">
    <property type="entry name" value="HisK_dim/P_sf"/>
</dbReference>
<dbReference type="InterPro" id="IPR005467">
    <property type="entry name" value="His_kinase_dom"/>
</dbReference>
<evidence type="ECO:0000256" key="12">
    <source>
        <dbReference type="ARBA" id="ARBA00023012"/>
    </source>
</evidence>
<dbReference type="EMBL" id="JBCITM010000016">
    <property type="protein sequence ID" value="MEN1761441.1"/>
    <property type="molecule type" value="Genomic_DNA"/>
</dbReference>
<comment type="function">
    <text evidence="14">May play the central regulatory role in sporulation. It may be an element of the effector pathway responsible for the activation of sporulation genes in response to nutritional stress. Spo0A may act in concert with spo0H (a sigma factor) to control the expression of some genes that are critical to the sporulation process.</text>
</comment>
<dbReference type="Pfam" id="PF00512">
    <property type="entry name" value="HisKA"/>
    <property type="match status" value="1"/>
</dbReference>
<feature type="domain" description="Histidine kinase" evidence="19">
    <location>
        <begin position="176"/>
        <end position="396"/>
    </location>
</feature>
<dbReference type="SMART" id="SM00388">
    <property type="entry name" value="HisKA"/>
    <property type="match status" value="1"/>
</dbReference>
<dbReference type="PROSITE" id="PS50894">
    <property type="entry name" value="HPT"/>
    <property type="match status" value="1"/>
</dbReference>
<keyword evidence="17" id="KW-0175">Coiled coil</keyword>
<dbReference type="SUPFAM" id="SSF47384">
    <property type="entry name" value="Homodimeric domain of signal transducing histidine kinase"/>
    <property type="match status" value="1"/>
</dbReference>
<dbReference type="SMART" id="SM00073">
    <property type="entry name" value="HPT"/>
    <property type="match status" value="1"/>
</dbReference>
<gene>
    <name evidence="24" type="ORF">AAIG11_13190</name>
</gene>
<dbReference type="SUPFAM" id="SSF52172">
    <property type="entry name" value="CheY-like"/>
    <property type="match status" value="2"/>
</dbReference>
<dbReference type="InterPro" id="IPR000700">
    <property type="entry name" value="PAS-assoc_C"/>
</dbReference>
<keyword evidence="6 16" id="KW-0597">Phosphoprotein</keyword>
<comment type="caution">
    <text evidence="24">The sequence shown here is derived from an EMBL/GenBank/DDBJ whole genome shotgun (WGS) entry which is preliminary data.</text>
</comment>
<accession>A0ABU9VYJ5</accession>
<dbReference type="CDD" id="cd00130">
    <property type="entry name" value="PAS"/>
    <property type="match status" value="1"/>
</dbReference>
<protein>
    <recommendedName>
        <fullName evidence="4">Stage 0 sporulation protein A homolog</fullName>
        <ecNumber evidence="3">2.7.13.3</ecNumber>
    </recommendedName>
</protein>
<dbReference type="InterPro" id="IPR001789">
    <property type="entry name" value="Sig_transdc_resp-reg_receiver"/>
</dbReference>
<evidence type="ECO:0000256" key="10">
    <source>
        <dbReference type="ARBA" id="ARBA00022840"/>
    </source>
</evidence>
<dbReference type="SMART" id="SM00091">
    <property type="entry name" value="PAS"/>
    <property type="match status" value="1"/>
</dbReference>
<evidence type="ECO:0000256" key="4">
    <source>
        <dbReference type="ARBA" id="ARBA00018672"/>
    </source>
</evidence>
<dbReference type="InterPro" id="IPR003594">
    <property type="entry name" value="HATPase_dom"/>
</dbReference>
<dbReference type="Gene3D" id="1.10.287.130">
    <property type="match status" value="1"/>
</dbReference>
<evidence type="ECO:0000313" key="25">
    <source>
        <dbReference type="Proteomes" id="UP001407405"/>
    </source>
</evidence>
<comment type="subcellular location">
    <subcellularLocation>
        <location evidence="2">Cell membrane</location>
        <topology evidence="2">Multi-pass membrane protein</topology>
    </subcellularLocation>
</comment>
<dbReference type="InterPro" id="IPR003661">
    <property type="entry name" value="HisK_dim/P_dom"/>
</dbReference>
<organism evidence="24 25">
    <name type="scientific">Anoxynatronum sibiricum</name>
    <dbReference type="NCBI Taxonomy" id="210623"/>
    <lineage>
        <taxon>Bacteria</taxon>
        <taxon>Bacillati</taxon>
        <taxon>Bacillota</taxon>
        <taxon>Clostridia</taxon>
        <taxon>Eubacteriales</taxon>
        <taxon>Clostridiaceae</taxon>
        <taxon>Anoxynatronum</taxon>
    </lineage>
</organism>
<keyword evidence="11" id="KW-1133">Transmembrane helix</keyword>
<dbReference type="InterPro" id="IPR035965">
    <property type="entry name" value="PAS-like_dom_sf"/>
</dbReference>
<keyword evidence="25" id="KW-1185">Reference proteome</keyword>
<keyword evidence="7" id="KW-0812">Transmembrane</keyword>
<dbReference type="Pfam" id="PF00072">
    <property type="entry name" value="Response_reg"/>
    <property type="match status" value="2"/>
</dbReference>
<dbReference type="PROSITE" id="PS50110">
    <property type="entry name" value="RESPONSE_REGULATORY"/>
    <property type="match status" value="2"/>
</dbReference>
<dbReference type="InterPro" id="IPR013655">
    <property type="entry name" value="PAS_fold_3"/>
</dbReference>
<dbReference type="InterPro" id="IPR036641">
    <property type="entry name" value="HPT_dom_sf"/>
</dbReference>
<dbReference type="NCBIfam" id="TIGR00229">
    <property type="entry name" value="sensory_box"/>
    <property type="match status" value="1"/>
</dbReference>
<evidence type="ECO:0000259" key="21">
    <source>
        <dbReference type="PROSITE" id="PS50112"/>
    </source>
</evidence>
<evidence type="ECO:0000256" key="5">
    <source>
        <dbReference type="ARBA" id="ARBA00022475"/>
    </source>
</evidence>
<comment type="catalytic activity">
    <reaction evidence="1">
        <text>ATP + protein L-histidine = ADP + protein N-phospho-L-histidine.</text>
        <dbReference type="EC" id="2.7.13.3"/>
    </reaction>
</comment>
<evidence type="ECO:0000256" key="9">
    <source>
        <dbReference type="ARBA" id="ARBA00022777"/>
    </source>
</evidence>
<reference evidence="24 25" key="1">
    <citation type="submission" date="2024-04" db="EMBL/GenBank/DDBJ databases">
        <title>Genome sequencing and metabolic network reconstruction of aminoacids and betaine degradation by Anoxynatronum sibiricum.</title>
        <authorList>
            <person name="Detkova E.N."/>
            <person name="Boltjanskaja Y.V."/>
            <person name="Mardanov A.V."/>
            <person name="Kevbrin V."/>
        </authorList>
    </citation>
    <scope>NUCLEOTIDE SEQUENCE [LARGE SCALE GENOMIC DNA]</scope>
    <source>
        <strain evidence="24 25">Z-7981</strain>
    </source>
</reference>
<evidence type="ECO:0000256" key="18">
    <source>
        <dbReference type="SAM" id="MobiDB-lite"/>
    </source>
</evidence>
<evidence type="ECO:0000256" key="8">
    <source>
        <dbReference type="ARBA" id="ARBA00022741"/>
    </source>
</evidence>
<evidence type="ECO:0000256" key="14">
    <source>
        <dbReference type="ARBA" id="ARBA00024867"/>
    </source>
</evidence>
<dbReference type="InterPro" id="IPR036890">
    <property type="entry name" value="HATPase_C_sf"/>
</dbReference>
<dbReference type="SUPFAM" id="SSF55874">
    <property type="entry name" value="ATPase domain of HSP90 chaperone/DNA topoisomerase II/histidine kinase"/>
    <property type="match status" value="1"/>
</dbReference>
<keyword evidence="9" id="KW-0808">Transferase</keyword>
<evidence type="ECO:0000256" key="6">
    <source>
        <dbReference type="ARBA" id="ARBA00022553"/>
    </source>
</evidence>
<name>A0ABU9VYJ5_9CLOT</name>
<dbReference type="Proteomes" id="UP001407405">
    <property type="component" value="Unassembled WGS sequence"/>
</dbReference>
<evidence type="ECO:0000256" key="15">
    <source>
        <dbReference type="PROSITE-ProRule" id="PRU00110"/>
    </source>
</evidence>
<dbReference type="Gene3D" id="3.30.450.20">
    <property type="entry name" value="PAS domain"/>
    <property type="match status" value="1"/>
</dbReference>
<evidence type="ECO:0000256" key="1">
    <source>
        <dbReference type="ARBA" id="ARBA00000085"/>
    </source>
</evidence>
<feature type="domain" description="Response regulatory" evidence="20">
    <location>
        <begin position="566"/>
        <end position="682"/>
    </location>
</feature>
<dbReference type="PANTHER" id="PTHR45339:SF1">
    <property type="entry name" value="HYBRID SIGNAL TRANSDUCTION HISTIDINE KINASE J"/>
    <property type="match status" value="1"/>
</dbReference>
<keyword evidence="9" id="KW-0418">Kinase</keyword>
<evidence type="ECO:0000313" key="24">
    <source>
        <dbReference type="EMBL" id="MEN1761441.1"/>
    </source>
</evidence>
<dbReference type="Gene3D" id="2.10.70.100">
    <property type="match status" value="1"/>
</dbReference>
<dbReference type="CDD" id="cd16922">
    <property type="entry name" value="HATPase_EvgS-ArcB-TorS-like"/>
    <property type="match status" value="1"/>
</dbReference>
<dbReference type="EC" id="2.7.13.3" evidence="3"/>
<evidence type="ECO:0000259" key="22">
    <source>
        <dbReference type="PROSITE" id="PS50113"/>
    </source>
</evidence>
<evidence type="ECO:0000259" key="19">
    <source>
        <dbReference type="PROSITE" id="PS50109"/>
    </source>
</evidence>
<evidence type="ECO:0000259" key="23">
    <source>
        <dbReference type="PROSITE" id="PS50894"/>
    </source>
</evidence>
<dbReference type="Pfam" id="PF02518">
    <property type="entry name" value="HATPase_c"/>
    <property type="match status" value="1"/>
</dbReference>
<dbReference type="SUPFAM" id="SSF47226">
    <property type="entry name" value="Histidine-containing phosphotransfer domain, HPT domain"/>
    <property type="match status" value="1"/>
</dbReference>
<dbReference type="SUPFAM" id="SSF55785">
    <property type="entry name" value="PYP-like sensor domain (PAS domain)"/>
    <property type="match status" value="1"/>
</dbReference>
<dbReference type="PROSITE" id="PS50112">
    <property type="entry name" value="PAS"/>
    <property type="match status" value="1"/>
</dbReference>
<dbReference type="SMART" id="SM00387">
    <property type="entry name" value="HATPase_c"/>
    <property type="match status" value="1"/>
</dbReference>
<keyword evidence="12" id="KW-0902">Two-component regulatory system</keyword>
<dbReference type="Gene3D" id="3.30.565.10">
    <property type="entry name" value="Histidine kinase-like ATPase, C-terminal domain"/>
    <property type="match status" value="1"/>
</dbReference>